<dbReference type="GO" id="GO:1904680">
    <property type="term" value="F:peptide transmembrane transporter activity"/>
    <property type="evidence" value="ECO:0007669"/>
    <property type="project" value="TreeGrafter"/>
</dbReference>
<evidence type="ECO:0000259" key="4">
    <source>
        <dbReference type="Pfam" id="PF00496"/>
    </source>
</evidence>
<dbReference type="PIRSF" id="PIRSF002741">
    <property type="entry name" value="MppA"/>
    <property type="match status" value="1"/>
</dbReference>
<dbReference type="CDD" id="cd08513">
    <property type="entry name" value="PBP2_thermophilic_Hb8_like"/>
    <property type="match status" value="1"/>
</dbReference>
<dbReference type="SUPFAM" id="SSF53850">
    <property type="entry name" value="Periplasmic binding protein-like II"/>
    <property type="match status" value="1"/>
</dbReference>
<evidence type="ECO:0000256" key="3">
    <source>
        <dbReference type="SAM" id="SignalP"/>
    </source>
</evidence>
<reference evidence="5 6" key="1">
    <citation type="submission" date="2018-04" db="EMBL/GenBank/DDBJ databases">
        <title>Genomic Encyclopedia of Archaeal and Bacterial Type Strains, Phase II (KMG-II): from individual species to whole genera.</title>
        <authorList>
            <person name="Goeker M."/>
        </authorList>
    </citation>
    <scope>NUCLEOTIDE SEQUENCE [LARGE SCALE GENOMIC DNA]</scope>
    <source>
        <strain evidence="5 6">DSM 29329</strain>
    </source>
</reference>
<feature type="signal peptide" evidence="3">
    <location>
        <begin position="1"/>
        <end position="21"/>
    </location>
</feature>
<dbReference type="Proteomes" id="UP000244069">
    <property type="component" value="Unassembled WGS sequence"/>
</dbReference>
<sequence>MTRRFSFVLLAIVLGTATASAQTPQTALRLITPQAPSTLNPYLSGGIKELDAATLVLEPLARYDEDGEIIPWLATQVPTVNNGGISEDLTTITWTLKPDLKWSDGTSVTSGDVAFTYAYCTHPDVGCARSTRFDHIAEIATPDPQTVVIRFERPMPNPYGPFVSSEAPILQAAQFEDCIGEAAPSCTEANFAPIGTGPFVIEEFRPNDVVMFTRNPEYREADKPAFSGVELKGAGATGGAAQAVLETGEYDYAWQFQLAPDVIADMEEEGHGVSVAAFGSTLESILLNHTNPDPGLPEGERSVVRPHPFLQHPAVYRALSLAIDRSQLIEVGFGKTGRATCSWIPAPAGYDIDVDGCATQDLDGARALLDEAGVVDTDGDGVRELDGTPLSILYQTATSSVRQDIQALVKNWWEDIGFAVELRNIDPSVFFSGDPGSPDTLQKFYADVQMFAGSFPDPDPQAYLAFALCDEAPSPETQWQGMNIARFCMPEYDALYEELTRTADIAERQAIGRELNRMVVENGMTIPLVHRGRLSARAHDLAGVRMNAWDSELWNIADWYRSEE</sequence>
<dbReference type="InterPro" id="IPR039424">
    <property type="entry name" value="SBP_5"/>
</dbReference>
<dbReference type="Gene3D" id="3.10.105.10">
    <property type="entry name" value="Dipeptide-binding Protein, Domain 3"/>
    <property type="match status" value="1"/>
</dbReference>
<proteinExistence type="inferred from homology"/>
<dbReference type="Gene3D" id="3.40.190.10">
    <property type="entry name" value="Periplasmic binding protein-like II"/>
    <property type="match status" value="1"/>
</dbReference>
<dbReference type="AlphaFoldDB" id="A0A2T6ARL5"/>
<evidence type="ECO:0000256" key="2">
    <source>
        <dbReference type="ARBA" id="ARBA00005695"/>
    </source>
</evidence>
<feature type="chain" id="PRO_5015761723" evidence="3">
    <location>
        <begin position="22"/>
        <end position="564"/>
    </location>
</feature>
<dbReference type="GO" id="GO:0030288">
    <property type="term" value="C:outer membrane-bounded periplasmic space"/>
    <property type="evidence" value="ECO:0007669"/>
    <property type="project" value="UniProtKB-ARBA"/>
</dbReference>
<comment type="caution">
    <text evidence="5">The sequence shown here is derived from an EMBL/GenBank/DDBJ whole genome shotgun (WGS) entry which is preliminary data.</text>
</comment>
<dbReference type="OrthoDB" id="9803988at2"/>
<evidence type="ECO:0000313" key="6">
    <source>
        <dbReference type="Proteomes" id="UP000244069"/>
    </source>
</evidence>
<feature type="domain" description="Solute-binding protein family 5" evidence="4">
    <location>
        <begin position="68"/>
        <end position="465"/>
    </location>
</feature>
<keyword evidence="6" id="KW-1185">Reference proteome</keyword>
<keyword evidence="3" id="KW-0732">Signal</keyword>
<dbReference type="InterPro" id="IPR030678">
    <property type="entry name" value="Peptide/Ni-bd"/>
</dbReference>
<name>A0A2T6ARL5_9RHOB</name>
<comment type="similarity">
    <text evidence="2">Belongs to the bacterial solute-binding protein 5 family.</text>
</comment>
<dbReference type="PANTHER" id="PTHR30290">
    <property type="entry name" value="PERIPLASMIC BINDING COMPONENT OF ABC TRANSPORTER"/>
    <property type="match status" value="1"/>
</dbReference>
<protein>
    <submittedName>
        <fullName evidence="5">Peptide/nickel transport system substrate-binding protein</fullName>
    </submittedName>
</protein>
<organism evidence="5 6">
    <name type="scientific">Allosediminivita pacifica</name>
    <dbReference type="NCBI Taxonomy" id="1267769"/>
    <lineage>
        <taxon>Bacteria</taxon>
        <taxon>Pseudomonadati</taxon>
        <taxon>Pseudomonadota</taxon>
        <taxon>Alphaproteobacteria</taxon>
        <taxon>Rhodobacterales</taxon>
        <taxon>Paracoccaceae</taxon>
        <taxon>Allosediminivita</taxon>
    </lineage>
</organism>
<dbReference type="Pfam" id="PF00496">
    <property type="entry name" value="SBP_bac_5"/>
    <property type="match status" value="1"/>
</dbReference>
<dbReference type="GO" id="GO:0015833">
    <property type="term" value="P:peptide transport"/>
    <property type="evidence" value="ECO:0007669"/>
    <property type="project" value="TreeGrafter"/>
</dbReference>
<dbReference type="EMBL" id="QBKN01000016">
    <property type="protein sequence ID" value="PTX46464.1"/>
    <property type="molecule type" value="Genomic_DNA"/>
</dbReference>
<evidence type="ECO:0000313" key="5">
    <source>
        <dbReference type="EMBL" id="PTX46464.1"/>
    </source>
</evidence>
<dbReference type="PANTHER" id="PTHR30290:SF65">
    <property type="entry name" value="MONOACYL PHOSPHATIDYLINOSITOL TETRAMANNOSIDE-BINDING PROTEIN LPQW-RELATED"/>
    <property type="match status" value="1"/>
</dbReference>
<evidence type="ECO:0000256" key="1">
    <source>
        <dbReference type="ARBA" id="ARBA00004418"/>
    </source>
</evidence>
<dbReference type="InterPro" id="IPR000914">
    <property type="entry name" value="SBP_5_dom"/>
</dbReference>
<comment type="subcellular location">
    <subcellularLocation>
        <location evidence="1">Periplasm</location>
    </subcellularLocation>
</comment>
<dbReference type="RefSeq" id="WP_107977276.1">
    <property type="nucleotide sequence ID" value="NZ_BMEZ01000017.1"/>
</dbReference>
<dbReference type="GO" id="GO:0043190">
    <property type="term" value="C:ATP-binding cassette (ABC) transporter complex"/>
    <property type="evidence" value="ECO:0007669"/>
    <property type="project" value="InterPro"/>
</dbReference>
<gene>
    <name evidence="5" type="ORF">C8N44_11639</name>
</gene>
<accession>A0A2T6ARL5</accession>